<proteinExistence type="predicted"/>
<evidence type="ECO:0000313" key="7">
    <source>
        <dbReference type="EMBL" id="OGY61362.1"/>
    </source>
</evidence>
<dbReference type="EMBL" id="MHJC01000024">
    <property type="protein sequence ID" value="OGY61362.1"/>
    <property type="molecule type" value="Genomic_DNA"/>
</dbReference>
<feature type="domain" description="TM2" evidence="6">
    <location>
        <begin position="40"/>
        <end position="90"/>
    </location>
</feature>
<evidence type="ECO:0000256" key="3">
    <source>
        <dbReference type="ARBA" id="ARBA00022989"/>
    </source>
</evidence>
<dbReference type="AlphaFoldDB" id="A0A1G1Z9P1"/>
<keyword evidence="3 5" id="KW-1133">Transmembrane helix</keyword>
<comment type="subcellular location">
    <subcellularLocation>
        <location evidence="1">Membrane</location>
        <topology evidence="1">Multi-pass membrane protein</topology>
    </subcellularLocation>
</comment>
<evidence type="ECO:0000313" key="8">
    <source>
        <dbReference type="Proteomes" id="UP000176976"/>
    </source>
</evidence>
<comment type="caution">
    <text evidence="7">The sequence shown here is derived from an EMBL/GenBank/DDBJ whole genome shotgun (WGS) entry which is preliminary data.</text>
</comment>
<evidence type="ECO:0000256" key="4">
    <source>
        <dbReference type="ARBA" id="ARBA00023136"/>
    </source>
</evidence>
<keyword evidence="4 5" id="KW-0472">Membrane</keyword>
<feature type="transmembrane region" description="Helical" evidence="5">
    <location>
        <begin position="69"/>
        <end position="93"/>
    </location>
</feature>
<organism evidence="7 8">
    <name type="scientific">Candidatus Colwellbacteria bacterium RIFCSPLOWO2_12_FULL_44_13</name>
    <dbReference type="NCBI Taxonomy" id="1797694"/>
    <lineage>
        <taxon>Bacteria</taxon>
        <taxon>Candidatus Colwelliibacteriota</taxon>
    </lineage>
</organism>
<dbReference type="InterPro" id="IPR007829">
    <property type="entry name" value="TM2"/>
</dbReference>
<dbReference type="Proteomes" id="UP000176976">
    <property type="component" value="Unassembled WGS sequence"/>
</dbReference>
<dbReference type="Pfam" id="PF05154">
    <property type="entry name" value="TM2"/>
    <property type="match status" value="1"/>
</dbReference>
<gene>
    <name evidence="7" type="ORF">A3H06_00470</name>
</gene>
<accession>A0A1G1Z9P1</accession>
<evidence type="ECO:0000256" key="2">
    <source>
        <dbReference type="ARBA" id="ARBA00022692"/>
    </source>
</evidence>
<evidence type="ECO:0000259" key="6">
    <source>
        <dbReference type="Pfam" id="PF05154"/>
    </source>
</evidence>
<keyword evidence="2 5" id="KW-0812">Transmembrane</keyword>
<protein>
    <recommendedName>
        <fullName evidence="6">TM2 domain-containing protein</fullName>
    </recommendedName>
</protein>
<evidence type="ECO:0000256" key="5">
    <source>
        <dbReference type="SAM" id="Phobius"/>
    </source>
</evidence>
<reference evidence="7 8" key="1">
    <citation type="journal article" date="2016" name="Nat. Commun.">
        <title>Thousands of microbial genomes shed light on interconnected biogeochemical processes in an aquifer system.</title>
        <authorList>
            <person name="Anantharaman K."/>
            <person name="Brown C.T."/>
            <person name="Hug L.A."/>
            <person name="Sharon I."/>
            <person name="Castelle C.J."/>
            <person name="Probst A.J."/>
            <person name="Thomas B.C."/>
            <person name="Singh A."/>
            <person name="Wilkins M.J."/>
            <person name="Karaoz U."/>
            <person name="Brodie E.L."/>
            <person name="Williams K.H."/>
            <person name="Hubbard S.S."/>
            <person name="Banfield J.F."/>
        </authorList>
    </citation>
    <scope>NUCLEOTIDE SEQUENCE [LARGE SCALE GENOMIC DNA]</scope>
</reference>
<dbReference type="GO" id="GO:0016020">
    <property type="term" value="C:membrane"/>
    <property type="evidence" value="ECO:0007669"/>
    <property type="project" value="UniProtKB-SubCell"/>
</dbReference>
<name>A0A1G1Z9P1_9BACT</name>
<feature type="transmembrane region" description="Helical" evidence="5">
    <location>
        <begin position="44"/>
        <end position="63"/>
    </location>
</feature>
<sequence length="106" mass="11784">MNEQKTKAADEKFCESCGEAVKIKAVVCPKCGVPQRKSNERNKVIAGLLGIFLGGFGAHKFYLGKIGQGFLYLIFTWAVVPWIIGFVEGIIYLSMKDEKFAEKYGN</sequence>
<evidence type="ECO:0000256" key="1">
    <source>
        <dbReference type="ARBA" id="ARBA00004141"/>
    </source>
</evidence>